<sequence length="364" mass="41853">MSVNKNNYCLILAGGKGRRLWPCSREDRPKQFLDFFSTGRTLLQQTYDRMAGFIPSENIYISTNHIYHDLVREQLPELPEEHILSEPIFRNTAPSVAWATYRILHRADRDARLVVVPSDQAVFKEDVFKTDVINGLDFVGSHDCLLTMGVRPTRPEPGYGYIQTGEPSERDDVFKVKSFTEKPDRDFARMFMESGEFYWNTGLFLSNVNYLCECLKRIFPPVLRKLEASGAEYSMERELEFVRENFPSYPNLSIDYGILEHNENVYVMICDFGWADLGMWHSIYESMSKGEGDNVVIGSRVIADDSRNNIIKLPDDHMGIINGLDGYIVAEKGNVLLICKKEDSSALIRKYINEVQVKYGDEFI</sequence>
<keyword evidence="2" id="KW-0548">Nucleotidyltransferase</keyword>
<accession>A0A8E1QZD1</accession>
<name>A0A8E1QZD1_9BACT</name>
<dbReference type="RefSeq" id="WP_053398255.1">
    <property type="nucleotide sequence ID" value="NZ_DBFJNZ010000096.1"/>
</dbReference>
<dbReference type="Proteomes" id="UP000036951">
    <property type="component" value="Unassembled WGS sequence"/>
</dbReference>
<dbReference type="InterPro" id="IPR051161">
    <property type="entry name" value="Mannose-6P_isomerase_type2"/>
</dbReference>
<keyword evidence="2" id="KW-0808">Transferase</keyword>
<keyword evidence="3" id="KW-1185">Reference proteome</keyword>
<dbReference type="PANTHER" id="PTHR46390">
    <property type="entry name" value="MANNOSE-1-PHOSPHATE GUANYLYLTRANSFERASE"/>
    <property type="match status" value="1"/>
</dbReference>
<dbReference type="SUPFAM" id="SSF159283">
    <property type="entry name" value="Guanosine diphospho-D-mannose pyrophosphorylase/mannose-6-phosphate isomerase linker domain"/>
    <property type="match status" value="1"/>
</dbReference>
<dbReference type="OrthoDB" id="9806359at2"/>
<evidence type="ECO:0000313" key="2">
    <source>
        <dbReference type="EMBL" id="KOO68724.1"/>
    </source>
</evidence>
<dbReference type="EMBL" id="LFQU01000010">
    <property type="protein sequence ID" value="KOO68724.1"/>
    <property type="molecule type" value="Genomic_DNA"/>
</dbReference>
<dbReference type="InterPro" id="IPR029044">
    <property type="entry name" value="Nucleotide-diphossugar_trans"/>
</dbReference>
<reference evidence="2 3" key="1">
    <citation type="submission" date="2015-06" db="EMBL/GenBank/DDBJ databases">
        <title>Prevotella sp. 109, sp. nov., a novel member of the family Prevotellaceae isolated from human faeces.</title>
        <authorList>
            <person name="Shkoporov A.N."/>
            <person name="Chaplin A.V."/>
            <person name="Kafarskaia L.I."/>
            <person name="Efimov B.A."/>
        </authorList>
    </citation>
    <scope>NUCLEOTIDE SEQUENCE [LARGE SCALE GENOMIC DNA]</scope>
    <source>
        <strain evidence="2 3">109</strain>
    </source>
</reference>
<proteinExistence type="predicted"/>
<evidence type="ECO:0000259" key="1">
    <source>
        <dbReference type="Pfam" id="PF00483"/>
    </source>
</evidence>
<dbReference type="GO" id="GO:0004475">
    <property type="term" value="F:mannose-1-phosphate guanylyltransferase (GTP) activity"/>
    <property type="evidence" value="ECO:0007669"/>
    <property type="project" value="InterPro"/>
</dbReference>
<dbReference type="InterPro" id="IPR049577">
    <property type="entry name" value="GMPP_N"/>
</dbReference>
<dbReference type="SUPFAM" id="SSF53448">
    <property type="entry name" value="Nucleotide-diphospho-sugar transferases"/>
    <property type="match status" value="1"/>
</dbReference>
<dbReference type="InterPro" id="IPR005835">
    <property type="entry name" value="NTP_transferase_dom"/>
</dbReference>
<dbReference type="PANTHER" id="PTHR46390:SF1">
    <property type="entry name" value="MANNOSE-1-PHOSPHATE GUANYLYLTRANSFERASE"/>
    <property type="match status" value="1"/>
</dbReference>
<dbReference type="Gene3D" id="3.90.550.10">
    <property type="entry name" value="Spore Coat Polysaccharide Biosynthesis Protein SpsA, Chain A"/>
    <property type="match status" value="1"/>
</dbReference>
<protein>
    <submittedName>
        <fullName evidence="2">Mannose-1-phosphate guanylyltransferase</fullName>
    </submittedName>
</protein>
<dbReference type="Pfam" id="PF00483">
    <property type="entry name" value="NTP_transferase"/>
    <property type="match status" value="1"/>
</dbReference>
<dbReference type="CDD" id="cd02509">
    <property type="entry name" value="GDP-M1P_Guanylyltransferase"/>
    <property type="match status" value="1"/>
</dbReference>
<feature type="domain" description="Nucleotidyl transferase" evidence="1">
    <location>
        <begin position="10"/>
        <end position="288"/>
    </location>
</feature>
<comment type="caution">
    <text evidence="2">The sequence shown here is derived from an EMBL/GenBank/DDBJ whole genome shotgun (WGS) entry which is preliminary data.</text>
</comment>
<dbReference type="GO" id="GO:0009298">
    <property type="term" value="P:GDP-mannose biosynthetic process"/>
    <property type="evidence" value="ECO:0007669"/>
    <property type="project" value="TreeGrafter"/>
</dbReference>
<evidence type="ECO:0000313" key="3">
    <source>
        <dbReference type="Proteomes" id="UP000036951"/>
    </source>
</evidence>
<dbReference type="AlphaFoldDB" id="A0A8E1QZD1"/>
<organism evidence="2 3">
    <name type="scientific">Xylanibacter rarus</name>
    <dbReference type="NCBI Taxonomy" id="1676614"/>
    <lineage>
        <taxon>Bacteria</taxon>
        <taxon>Pseudomonadati</taxon>
        <taxon>Bacteroidota</taxon>
        <taxon>Bacteroidia</taxon>
        <taxon>Bacteroidales</taxon>
        <taxon>Prevotellaceae</taxon>
        <taxon>Xylanibacter</taxon>
    </lineage>
</organism>
<gene>
    <name evidence="2" type="ORF">ACU52_06765</name>
</gene>